<name>A0A5B7CTA7_PORTR</name>
<dbReference type="Proteomes" id="UP000324222">
    <property type="component" value="Unassembled WGS sequence"/>
</dbReference>
<evidence type="ECO:0000313" key="2">
    <source>
        <dbReference type="EMBL" id="MPC10703.1"/>
    </source>
</evidence>
<feature type="compositionally biased region" description="Low complexity" evidence="1">
    <location>
        <begin position="1"/>
        <end position="12"/>
    </location>
</feature>
<reference evidence="2 3" key="1">
    <citation type="submission" date="2019-05" db="EMBL/GenBank/DDBJ databases">
        <title>Another draft genome of Portunus trituberculatus and its Hox gene families provides insights of decapod evolution.</title>
        <authorList>
            <person name="Jeong J.-H."/>
            <person name="Song I."/>
            <person name="Kim S."/>
            <person name="Choi T."/>
            <person name="Kim D."/>
            <person name="Ryu S."/>
            <person name="Kim W."/>
        </authorList>
    </citation>
    <scope>NUCLEOTIDE SEQUENCE [LARGE SCALE GENOMIC DNA]</scope>
    <source>
        <tissue evidence="2">Muscle</tissue>
    </source>
</reference>
<evidence type="ECO:0000256" key="1">
    <source>
        <dbReference type="SAM" id="MobiDB-lite"/>
    </source>
</evidence>
<comment type="caution">
    <text evidence="2">The sequence shown here is derived from an EMBL/GenBank/DDBJ whole genome shotgun (WGS) entry which is preliminary data.</text>
</comment>
<keyword evidence="3" id="KW-1185">Reference proteome</keyword>
<organism evidence="2 3">
    <name type="scientific">Portunus trituberculatus</name>
    <name type="common">Swimming crab</name>
    <name type="synonym">Neptunus trituberculatus</name>
    <dbReference type="NCBI Taxonomy" id="210409"/>
    <lineage>
        <taxon>Eukaryota</taxon>
        <taxon>Metazoa</taxon>
        <taxon>Ecdysozoa</taxon>
        <taxon>Arthropoda</taxon>
        <taxon>Crustacea</taxon>
        <taxon>Multicrustacea</taxon>
        <taxon>Malacostraca</taxon>
        <taxon>Eumalacostraca</taxon>
        <taxon>Eucarida</taxon>
        <taxon>Decapoda</taxon>
        <taxon>Pleocyemata</taxon>
        <taxon>Brachyura</taxon>
        <taxon>Eubrachyura</taxon>
        <taxon>Portunoidea</taxon>
        <taxon>Portunidae</taxon>
        <taxon>Portuninae</taxon>
        <taxon>Portunus</taxon>
    </lineage>
</organism>
<feature type="region of interest" description="Disordered" evidence="1">
    <location>
        <begin position="1"/>
        <end position="40"/>
    </location>
</feature>
<proteinExistence type="predicted"/>
<accession>A0A5B7CTA7</accession>
<feature type="compositionally biased region" description="Polar residues" evidence="1">
    <location>
        <begin position="25"/>
        <end position="39"/>
    </location>
</feature>
<evidence type="ECO:0000313" key="3">
    <source>
        <dbReference type="Proteomes" id="UP000324222"/>
    </source>
</evidence>
<sequence length="78" mass="8803">MPGPRHAASSSSHSHRSDISRRPSTPSILANSPGRQTFSPKLFYMHPRTTTMHHLQTTLHRITPQLHTRKSGSAQFYV</sequence>
<dbReference type="AlphaFoldDB" id="A0A5B7CTA7"/>
<protein>
    <submittedName>
        <fullName evidence="2">Uncharacterized protein</fullName>
    </submittedName>
</protein>
<gene>
    <name evidence="2" type="ORF">E2C01_003343</name>
</gene>
<dbReference type="EMBL" id="VSRR010000127">
    <property type="protein sequence ID" value="MPC10703.1"/>
    <property type="molecule type" value="Genomic_DNA"/>
</dbReference>